<keyword evidence="2 5" id="KW-0812">Transmembrane</keyword>
<gene>
    <name evidence="6" type="ORF">Ahy_B10g102835</name>
</gene>
<evidence type="ECO:0000313" key="6">
    <source>
        <dbReference type="EMBL" id="RYQ83951.1"/>
    </source>
</evidence>
<dbReference type="Gene3D" id="1.20.1250.20">
    <property type="entry name" value="MFS general substrate transporter like domains"/>
    <property type="match status" value="1"/>
</dbReference>
<dbReference type="STRING" id="3818.A0A444X2P7"/>
<keyword evidence="3 5" id="KW-1133">Transmembrane helix</keyword>
<comment type="subcellular location">
    <subcellularLocation>
        <location evidence="1">Membrane</location>
        <topology evidence="1">Multi-pass membrane protein</topology>
    </subcellularLocation>
</comment>
<evidence type="ECO:0000256" key="5">
    <source>
        <dbReference type="SAM" id="Phobius"/>
    </source>
</evidence>
<dbReference type="PANTHER" id="PTHR24064">
    <property type="entry name" value="SOLUTE CARRIER FAMILY 22 MEMBER"/>
    <property type="match status" value="1"/>
</dbReference>
<evidence type="ECO:0000256" key="2">
    <source>
        <dbReference type="ARBA" id="ARBA00022692"/>
    </source>
</evidence>
<organism evidence="6 7">
    <name type="scientific">Arachis hypogaea</name>
    <name type="common">Peanut</name>
    <dbReference type="NCBI Taxonomy" id="3818"/>
    <lineage>
        <taxon>Eukaryota</taxon>
        <taxon>Viridiplantae</taxon>
        <taxon>Streptophyta</taxon>
        <taxon>Embryophyta</taxon>
        <taxon>Tracheophyta</taxon>
        <taxon>Spermatophyta</taxon>
        <taxon>Magnoliopsida</taxon>
        <taxon>eudicotyledons</taxon>
        <taxon>Gunneridae</taxon>
        <taxon>Pentapetalae</taxon>
        <taxon>rosids</taxon>
        <taxon>fabids</taxon>
        <taxon>Fabales</taxon>
        <taxon>Fabaceae</taxon>
        <taxon>Papilionoideae</taxon>
        <taxon>50 kb inversion clade</taxon>
        <taxon>dalbergioids sensu lato</taxon>
        <taxon>Dalbergieae</taxon>
        <taxon>Pterocarpus clade</taxon>
        <taxon>Arachis</taxon>
    </lineage>
</organism>
<dbReference type="SMR" id="A0A444X2P7"/>
<dbReference type="Gramene" id="arahy.Tifrunner.gnm2.ann2.Ah20g224300.1">
    <property type="protein sequence ID" value="arahy.Tifrunner.gnm2.ann2.Ah20g224300.1-CDS-1"/>
    <property type="gene ID" value="arahy.Tifrunner.gnm2.ann2.Ah20g224300"/>
</dbReference>
<keyword evidence="4 5" id="KW-0472">Membrane</keyword>
<accession>A0A444X2P7</accession>
<evidence type="ECO:0000256" key="4">
    <source>
        <dbReference type="ARBA" id="ARBA00023136"/>
    </source>
</evidence>
<name>A0A444X2P7_ARAHY</name>
<evidence type="ECO:0000313" key="7">
    <source>
        <dbReference type="Proteomes" id="UP000289738"/>
    </source>
</evidence>
<evidence type="ECO:0000256" key="1">
    <source>
        <dbReference type="ARBA" id="ARBA00004141"/>
    </source>
</evidence>
<evidence type="ECO:0000256" key="3">
    <source>
        <dbReference type="ARBA" id="ARBA00022989"/>
    </source>
</evidence>
<dbReference type="GO" id="GO:0016020">
    <property type="term" value="C:membrane"/>
    <property type="evidence" value="ECO:0007669"/>
    <property type="project" value="UniProtKB-SubCell"/>
</dbReference>
<reference evidence="6 7" key="1">
    <citation type="submission" date="2019-01" db="EMBL/GenBank/DDBJ databases">
        <title>Sequencing of cultivated peanut Arachis hypogaea provides insights into genome evolution and oil improvement.</title>
        <authorList>
            <person name="Chen X."/>
        </authorList>
    </citation>
    <scope>NUCLEOTIDE SEQUENCE [LARGE SCALE GENOMIC DNA]</scope>
    <source>
        <strain evidence="7">cv. Fuhuasheng</strain>
        <tissue evidence="6">Leaves</tissue>
    </source>
</reference>
<dbReference type="EMBL" id="SDMP01000020">
    <property type="protein sequence ID" value="RYQ83951.1"/>
    <property type="molecule type" value="Genomic_DNA"/>
</dbReference>
<keyword evidence="7" id="KW-1185">Reference proteome</keyword>
<dbReference type="Proteomes" id="UP000289738">
    <property type="component" value="Chromosome B10"/>
</dbReference>
<proteinExistence type="predicted"/>
<feature type="transmembrane region" description="Helical" evidence="5">
    <location>
        <begin position="28"/>
        <end position="46"/>
    </location>
</feature>
<sequence>MSIFYFFSIGIVILSAVAYVFQTWHELYIASPIPSILFLIPVVPFLSKSPRWYLVRGRVTEVIKIMSTIASTNGKHLSSGVLLALDEEVEV</sequence>
<dbReference type="SUPFAM" id="SSF103473">
    <property type="entry name" value="MFS general substrate transporter"/>
    <property type="match status" value="1"/>
</dbReference>
<dbReference type="InterPro" id="IPR036259">
    <property type="entry name" value="MFS_trans_sf"/>
</dbReference>
<dbReference type="AlphaFoldDB" id="A0A444X2P7"/>
<comment type="caution">
    <text evidence="6">The sequence shown here is derived from an EMBL/GenBank/DDBJ whole genome shotgun (WGS) entry which is preliminary data.</text>
</comment>
<protein>
    <submittedName>
        <fullName evidence="6">Uncharacterized protein</fullName>
    </submittedName>
</protein>